<reference evidence="1" key="1">
    <citation type="journal article" date="2013" name="BMC Genomics">
        <title>Unscrambling butterfly oogenesis.</title>
        <authorList>
            <person name="Carter J.M."/>
            <person name="Baker S.C."/>
            <person name="Pink R."/>
            <person name="Carter D.R."/>
            <person name="Collins A."/>
            <person name="Tomlin J."/>
            <person name="Gibbs M."/>
            <person name="Breuker C.J."/>
        </authorList>
    </citation>
    <scope>NUCLEOTIDE SEQUENCE</scope>
    <source>
        <tissue evidence="1">Ovary</tissue>
    </source>
</reference>
<keyword evidence="1" id="KW-0031">Aminopeptidase</keyword>
<organism evidence="1">
    <name type="scientific">Pararge aegeria</name>
    <name type="common">speckled wood butterfly</name>
    <dbReference type="NCBI Taxonomy" id="116150"/>
    <lineage>
        <taxon>Eukaryota</taxon>
        <taxon>Metazoa</taxon>
        <taxon>Ecdysozoa</taxon>
        <taxon>Arthropoda</taxon>
        <taxon>Hexapoda</taxon>
        <taxon>Insecta</taxon>
        <taxon>Pterygota</taxon>
        <taxon>Neoptera</taxon>
        <taxon>Endopterygota</taxon>
        <taxon>Lepidoptera</taxon>
        <taxon>Glossata</taxon>
        <taxon>Ditrysia</taxon>
        <taxon>Papilionoidea</taxon>
        <taxon>Nymphalidae</taxon>
        <taxon>Satyrinae</taxon>
        <taxon>Satyrini</taxon>
        <taxon>Parargina</taxon>
        <taxon>Pararge</taxon>
    </lineage>
</organism>
<dbReference type="GO" id="GO:0070006">
    <property type="term" value="F:metalloaminopeptidase activity"/>
    <property type="evidence" value="ECO:0007669"/>
    <property type="project" value="InterPro"/>
</dbReference>
<dbReference type="SUPFAM" id="SSF53187">
    <property type="entry name" value="Zn-dependent exopeptidases"/>
    <property type="match status" value="1"/>
</dbReference>
<dbReference type="EMBL" id="GAIX01005584">
    <property type="protein sequence ID" value="JAA86976.1"/>
    <property type="molecule type" value="Transcribed_RNA"/>
</dbReference>
<keyword evidence="1" id="KW-0645">Protease</keyword>
<name>S4P5E9_9NEOP</name>
<dbReference type="Gene3D" id="3.40.630.10">
    <property type="entry name" value="Zn peptidases"/>
    <property type="match status" value="1"/>
</dbReference>
<dbReference type="GO" id="GO:0005737">
    <property type="term" value="C:cytoplasm"/>
    <property type="evidence" value="ECO:0007669"/>
    <property type="project" value="InterPro"/>
</dbReference>
<reference evidence="1" key="2">
    <citation type="submission" date="2013-05" db="EMBL/GenBank/DDBJ databases">
        <authorList>
            <person name="Carter J.-M."/>
            <person name="Baker S.C."/>
            <person name="Pink R."/>
            <person name="Carter D.R.F."/>
            <person name="Collins A."/>
            <person name="Tomlin J."/>
            <person name="Gibbs M."/>
            <person name="Breuker C.J."/>
        </authorList>
    </citation>
    <scope>NUCLEOTIDE SEQUENCE</scope>
    <source>
        <tissue evidence="1">Ovary</tissue>
    </source>
</reference>
<sequence length="75" mass="7972">MKNSVADRNNAQSSCAGLFILAHLGFDFPGAWLHVDMAAPAHCGERATGYGVALLTVLFGSQTRSRLLKALSPNK</sequence>
<accession>S4P5E9</accession>
<dbReference type="PANTHER" id="PTHR11963:SF4">
    <property type="entry name" value="AMINOPEPTIDASE NPEPL1-RELATED"/>
    <property type="match status" value="1"/>
</dbReference>
<evidence type="ECO:0000313" key="1">
    <source>
        <dbReference type="EMBL" id="JAA86976.1"/>
    </source>
</evidence>
<protein>
    <submittedName>
        <fullName evidence="1">Putative cytoplasmic aminopeptidase</fullName>
    </submittedName>
</protein>
<dbReference type="GO" id="GO:0030145">
    <property type="term" value="F:manganese ion binding"/>
    <property type="evidence" value="ECO:0007669"/>
    <property type="project" value="InterPro"/>
</dbReference>
<dbReference type="InterPro" id="IPR011356">
    <property type="entry name" value="Leucine_aapep/pepB"/>
</dbReference>
<dbReference type="AlphaFoldDB" id="S4P5E9"/>
<dbReference type="GO" id="GO:0006508">
    <property type="term" value="P:proteolysis"/>
    <property type="evidence" value="ECO:0007669"/>
    <property type="project" value="TreeGrafter"/>
</dbReference>
<keyword evidence="1" id="KW-0378">Hydrolase</keyword>
<proteinExistence type="predicted"/>
<dbReference type="PANTHER" id="PTHR11963">
    <property type="entry name" value="LEUCINE AMINOPEPTIDASE-RELATED"/>
    <property type="match status" value="1"/>
</dbReference>